<evidence type="ECO:0000313" key="5">
    <source>
        <dbReference type="EMBL" id="RKP13410.1"/>
    </source>
</evidence>
<sequence>MGGKSTFLRQNALITLLAQIGSYVPADQATISIADALFTRIGAADNLAQDQSTFLVEMLETAHILKTATPNSMVIMDEVGRGTSIADGFALASATLHYLSRNLGCRTFFATHFHEL</sequence>
<dbReference type="InterPro" id="IPR027417">
    <property type="entry name" value="P-loop_NTPase"/>
</dbReference>
<evidence type="ECO:0000256" key="3">
    <source>
        <dbReference type="ARBA" id="ARBA00023125"/>
    </source>
</evidence>
<keyword evidence="3" id="KW-0238">DNA-binding</keyword>
<gene>
    <name evidence="5" type="ORF">BJ684DRAFT_4193</name>
</gene>
<evidence type="ECO:0000313" key="6">
    <source>
        <dbReference type="Proteomes" id="UP000267251"/>
    </source>
</evidence>
<evidence type="ECO:0000259" key="4">
    <source>
        <dbReference type="PROSITE" id="PS00486"/>
    </source>
</evidence>
<evidence type="ECO:0000256" key="1">
    <source>
        <dbReference type="ARBA" id="ARBA00022741"/>
    </source>
</evidence>
<dbReference type="Gene3D" id="3.40.50.300">
    <property type="entry name" value="P-loop containing nucleotide triphosphate hydrolases"/>
    <property type="match status" value="1"/>
</dbReference>
<dbReference type="PROSITE" id="PS00486">
    <property type="entry name" value="DNA_MISMATCH_REPAIR_2"/>
    <property type="match status" value="1"/>
</dbReference>
<feature type="domain" description="DNA mismatch repair proteins mutS family" evidence="4">
    <location>
        <begin position="72"/>
        <end position="88"/>
    </location>
</feature>
<feature type="non-terminal residue" evidence="5">
    <location>
        <position position="116"/>
    </location>
</feature>
<dbReference type="SUPFAM" id="SSF52540">
    <property type="entry name" value="P-loop containing nucleoside triphosphate hydrolases"/>
    <property type="match status" value="1"/>
</dbReference>
<dbReference type="OrthoDB" id="10252754at2759"/>
<evidence type="ECO:0000256" key="2">
    <source>
        <dbReference type="ARBA" id="ARBA00022840"/>
    </source>
</evidence>
<proteinExistence type="predicted"/>
<dbReference type="GO" id="GO:0005524">
    <property type="term" value="F:ATP binding"/>
    <property type="evidence" value="ECO:0007669"/>
    <property type="project" value="UniProtKB-KW"/>
</dbReference>
<dbReference type="GO" id="GO:0005739">
    <property type="term" value="C:mitochondrion"/>
    <property type="evidence" value="ECO:0007669"/>
    <property type="project" value="TreeGrafter"/>
</dbReference>
<name>A0A4P9Y6E2_9FUNG</name>
<accession>A0A4P9Y6E2</accession>
<dbReference type="GO" id="GO:0043504">
    <property type="term" value="P:mitochondrial DNA repair"/>
    <property type="evidence" value="ECO:0007669"/>
    <property type="project" value="TreeGrafter"/>
</dbReference>
<dbReference type="SMART" id="SM00534">
    <property type="entry name" value="MUTSac"/>
    <property type="match status" value="1"/>
</dbReference>
<organism evidence="5 6">
    <name type="scientific">Piptocephalis cylindrospora</name>
    <dbReference type="NCBI Taxonomy" id="1907219"/>
    <lineage>
        <taxon>Eukaryota</taxon>
        <taxon>Fungi</taxon>
        <taxon>Fungi incertae sedis</taxon>
        <taxon>Zoopagomycota</taxon>
        <taxon>Zoopagomycotina</taxon>
        <taxon>Zoopagomycetes</taxon>
        <taxon>Zoopagales</taxon>
        <taxon>Piptocephalidaceae</taxon>
        <taxon>Piptocephalis</taxon>
    </lineage>
</organism>
<dbReference type="PANTHER" id="PTHR11361">
    <property type="entry name" value="DNA MISMATCH REPAIR PROTEIN MUTS FAMILY MEMBER"/>
    <property type="match status" value="1"/>
</dbReference>
<dbReference type="GO" id="GO:0140664">
    <property type="term" value="F:ATP-dependent DNA damage sensor activity"/>
    <property type="evidence" value="ECO:0007669"/>
    <property type="project" value="InterPro"/>
</dbReference>
<dbReference type="GO" id="GO:0005634">
    <property type="term" value="C:nucleus"/>
    <property type="evidence" value="ECO:0007669"/>
    <property type="project" value="TreeGrafter"/>
</dbReference>
<keyword evidence="2" id="KW-0067">ATP-binding</keyword>
<dbReference type="Pfam" id="PF00488">
    <property type="entry name" value="MutS_V"/>
    <property type="match status" value="1"/>
</dbReference>
<reference evidence="6" key="1">
    <citation type="journal article" date="2018" name="Nat. Microbiol.">
        <title>Leveraging single-cell genomics to expand the fungal tree of life.</title>
        <authorList>
            <person name="Ahrendt S.R."/>
            <person name="Quandt C.A."/>
            <person name="Ciobanu D."/>
            <person name="Clum A."/>
            <person name="Salamov A."/>
            <person name="Andreopoulos B."/>
            <person name="Cheng J.F."/>
            <person name="Woyke T."/>
            <person name="Pelin A."/>
            <person name="Henrissat B."/>
            <person name="Reynolds N.K."/>
            <person name="Benny G.L."/>
            <person name="Smith M.E."/>
            <person name="James T.Y."/>
            <person name="Grigoriev I.V."/>
        </authorList>
    </citation>
    <scope>NUCLEOTIDE SEQUENCE [LARGE SCALE GENOMIC DNA]</scope>
</reference>
<dbReference type="InterPro" id="IPR000432">
    <property type="entry name" value="DNA_mismatch_repair_MutS_C"/>
</dbReference>
<dbReference type="InterPro" id="IPR045076">
    <property type="entry name" value="MutS"/>
</dbReference>
<dbReference type="GO" id="GO:0006298">
    <property type="term" value="P:mismatch repair"/>
    <property type="evidence" value="ECO:0007669"/>
    <property type="project" value="InterPro"/>
</dbReference>
<dbReference type="AlphaFoldDB" id="A0A4P9Y6E2"/>
<keyword evidence="6" id="KW-1185">Reference proteome</keyword>
<dbReference type="Proteomes" id="UP000267251">
    <property type="component" value="Unassembled WGS sequence"/>
</dbReference>
<dbReference type="PANTHER" id="PTHR11361:SF34">
    <property type="entry name" value="DNA MISMATCH REPAIR PROTEIN MSH1, MITOCHONDRIAL"/>
    <property type="match status" value="1"/>
</dbReference>
<dbReference type="EMBL" id="KZ988028">
    <property type="protein sequence ID" value="RKP13410.1"/>
    <property type="molecule type" value="Genomic_DNA"/>
</dbReference>
<dbReference type="GO" id="GO:0030983">
    <property type="term" value="F:mismatched DNA binding"/>
    <property type="evidence" value="ECO:0007669"/>
    <property type="project" value="InterPro"/>
</dbReference>
<protein>
    <submittedName>
        <fullName evidence="5">DNA mismatch repair protein muts</fullName>
    </submittedName>
</protein>
<keyword evidence="1" id="KW-0547">Nucleotide-binding</keyword>